<dbReference type="GO" id="GO:0016491">
    <property type="term" value="F:oxidoreductase activity"/>
    <property type="evidence" value="ECO:0007669"/>
    <property type="project" value="InterPro"/>
</dbReference>
<feature type="region of interest" description="Disordered" evidence="6">
    <location>
        <begin position="42"/>
        <end position="73"/>
    </location>
</feature>
<feature type="compositionally biased region" description="Low complexity" evidence="6">
    <location>
        <begin position="42"/>
        <end position="66"/>
    </location>
</feature>
<dbReference type="PROSITE" id="PS00194">
    <property type="entry name" value="THIOREDOXIN_1"/>
    <property type="match status" value="1"/>
</dbReference>
<dbReference type="OrthoDB" id="9796554at2"/>
<dbReference type="SUPFAM" id="SSF52833">
    <property type="entry name" value="Thioredoxin-like"/>
    <property type="match status" value="1"/>
</dbReference>
<evidence type="ECO:0000256" key="1">
    <source>
        <dbReference type="ARBA" id="ARBA00004196"/>
    </source>
</evidence>
<dbReference type="PANTHER" id="PTHR42852">
    <property type="entry name" value="THIOL:DISULFIDE INTERCHANGE PROTEIN DSBE"/>
    <property type="match status" value="1"/>
</dbReference>
<evidence type="ECO:0000256" key="4">
    <source>
        <dbReference type="ARBA" id="ARBA00023157"/>
    </source>
</evidence>
<dbReference type="PANTHER" id="PTHR42852:SF6">
    <property type="entry name" value="THIOL:DISULFIDE INTERCHANGE PROTEIN DSBE"/>
    <property type="match status" value="1"/>
</dbReference>
<evidence type="ECO:0000256" key="6">
    <source>
        <dbReference type="SAM" id="MobiDB-lite"/>
    </source>
</evidence>
<comment type="subcellular location">
    <subcellularLocation>
        <location evidence="1">Cell envelope</location>
    </subcellularLocation>
</comment>
<dbReference type="InterPro" id="IPR017937">
    <property type="entry name" value="Thioredoxin_CS"/>
</dbReference>
<sequence length="234" mass="24726" precursor="true">MASMSARSDRTRIVIVTLTVIIGLAVASIPLIASVFSEPTAQPPAASSSAASPSSEPDATSPSSEAVTVDNPVMCPDPGDAGAVASTIAEDAELKDVFLPCLTDGGQQGQTSLAEQWAGKPTVVNVWAWWCGPCRDELPVMQQLAENNPQWNVVGVHLDAKAQAGVDFLKELEVTKFASYQDSNHTFDAATAIPKVVPVTLVYNPDGTRAELFVRTFDDVQEMQQLVAQAVGEA</sequence>
<dbReference type="GO" id="GO:0016209">
    <property type="term" value="F:antioxidant activity"/>
    <property type="evidence" value="ECO:0007669"/>
    <property type="project" value="InterPro"/>
</dbReference>
<dbReference type="KEGG" id="cuo:CUROG_09715"/>
<dbReference type="EMBL" id="CP045032">
    <property type="protein sequence ID" value="QFQ03284.1"/>
    <property type="molecule type" value="Genomic_DNA"/>
</dbReference>
<organism evidence="8 9">
    <name type="scientific">Corynebacterium urogenitale</name>
    <dbReference type="NCBI Taxonomy" id="2487892"/>
    <lineage>
        <taxon>Bacteria</taxon>
        <taxon>Bacillati</taxon>
        <taxon>Actinomycetota</taxon>
        <taxon>Actinomycetes</taxon>
        <taxon>Mycobacteriales</taxon>
        <taxon>Corynebacteriaceae</taxon>
        <taxon>Corynebacterium</taxon>
    </lineage>
</organism>
<evidence type="ECO:0000256" key="2">
    <source>
        <dbReference type="ARBA" id="ARBA00022748"/>
    </source>
</evidence>
<dbReference type="GO" id="GO:0017004">
    <property type="term" value="P:cytochrome complex assembly"/>
    <property type="evidence" value="ECO:0007669"/>
    <property type="project" value="UniProtKB-KW"/>
</dbReference>
<keyword evidence="2" id="KW-0201">Cytochrome c-type biogenesis</keyword>
<name>A0A5J6Z8N8_9CORY</name>
<dbReference type="Proteomes" id="UP000326711">
    <property type="component" value="Chromosome"/>
</dbReference>
<dbReference type="InterPro" id="IPR050553">
    <property type="entry name" value="Thioredoxin_ResA/DsbE_sf"/>
</dbReference>
<evidence type="ECO:0000256" key="5">
    <source>
        <dbReference type="ARBA" id="ARBA00023284"/>
    </source>
</evidence>
<keyword evidence="3" id="KW-0812">Transmembrane</keyword>
<dbReference type="GO" id="GO:0030313">
    <property type="term" value="C:cell envelope"/>
    <property type="evidence" value="ECO:0007669"/>
    <property type="project" value="UniProtKB-SubCell"/>
</dbReference>
<accession>A0A5J6Z8N8</accession>
<gene>
    <name evidence="8" type="primary">tlpA</name>
    <name evidence="8" type="ORF">CUROG_09715</name>
</gene>
<dbReference type="Pfam" id="PF00578">
    <property type="entry name" value="AhpC-TSA"/>
    <property type="match status" value="1"/>
</dbReference>
<dbReference type="InterPro" id="IPR013766">
    <property type="entry name" value="Thioredoxin_domain"/>
</dbReference>
<reference evidence="9" key="1">
    <citation type="submission" date="2019-10" db="EMBL/GenBank/DDBJ databases">
        <title>Complete genome sequence of Corynebacterium urogenitalis DSM 108747, isolated from the genital tract of a cow.</title>
        <authorList>
            <person name="Ruckert C."/>
            <person name="Ballas P."/>
            <person name="Wagener K."/>
            <person name="Drillich M."/>
            <person name="Kaempfer P."/>
            <person name="Busse H.-J."/>
            <person name="Ehling-Schulz M."/>
        </authorList>
    </citation>
    <scope>NUCLEOTIDE SEQUENCE [LARGE SCALE GENOMIC DNA]</scope>
    <source>
        <strain evidence="9">LMM 1652</strain>
    </source>
</reference>
<dbReference type="InterPro" id="IPR000866">
    <property type="entry name" value="AhpC/TSA"/>
</dbReference>
<keyword evidence="5" id="KW-0676">Redox-active center</keyword>
<dbReference type="InterPro" id="IPR036249">
    <property type="entry name" value="Thioredoxin-like_sf"/>
</dbReference>
<evidence type="ECO:0000259" key="7">
    <source>
        <dbReference type="PROSITE" id="PS51352"/>
    </source>
</evidence>
<dbReference type="Gene3D" id="3.40.30.10">
    <property type="entry name" value="Glutaredoxin"/>
    <property type="match status" value="1"/>
</dbReference>
<dbReference type="PROSITE" id="PS51352">
    <property type="entry name" value="THIOREDOXIN_2"/>
    <property type="match status" value="1"/>
</dbReference>
<feature type="domain" description="Thioredoxin" evidence="7">
    <location>
        <begin position="76"/>
        <end position="232"/>
    </location>
</feature>
<evidence type="ECO:0000313" key="9">
    <source>
        <dbReference type="Proteomes" id="UP000326711"/>
    </source>
</evidence>
<keyword evidence="3" id="KW-0735">Signal-anchor</keyword>
<dbReference type="CDD" id="cd02966">
    <property type="entry name" value="TlpA_like_family"/>
    <property type="match status" value="1"/>
</dbReference>
<evidence type="ECO:0000256" key="3">
    <source>
        <dbReference type="ARBA" id="ARBA00022968"/>
    </source>
</evidence>
<keyword evidence="9" id="KW-1185">Reference proteome</keyword>
<proteinExistence type="predicted"/>
<evidence type="ECO:0000313" key="8">
    <source>
        <dbReference type="EMBL" id="QFQ03284.1"/>
    </source>
</evidence>
<keyword evidence="4" id="KW-1015">Disulfide bond</keyword>
<dbReference type="RefSeq" id="WP_151903538.1">
    <property type="nucleotide sequence ID" value="NZ_CP045032.1"/>
</dbReference>
<protein>
    <submittedName>
        <fullName evidence="8">Thiol:disulfide interchange protein TlpA</fullName>
    </submittedName>
</protein>
<dbReference type="AlphaFoldDB" id="A0A5J6Z8N8"/>